<keyword evidence="6" id="KW-0812">Transmembrane</keyword>
<feature type="domain" description="HAMP" evidence="8">
    <location>
        <begin position="203"/>
        <end position="256"/>
    </location>
</feature>
<name>A0ABT9PV42_9HYPH</name>
<gene>
    <name evidence="9" type="ORF">J2T09_003100</name>
</gene>
<keyword evidence="6" id="KW-0472">Membrane</keyword>
<feature type="region of interest" description="Disordered" evidence="5">
    <location>
        <begin position="624"/>
        <end position="661"/>
    </location>
</feature>
<dbReference type="SUPFAM" id="SSF158472">
    <property type="entry name" value="HAMP domain-like"/>
    <property type="match status" value="1"/>
</dbReference>
<evidence type="ECO:0000256" key="2">
    <source>
        <dbReference type="ARBA" id="ARBA00029447"/>
    </source>
</evidence>
<dbReference type="PANTHER" id="PTHR43531:SF11">
    <property type="entry name" value="METHYL-ACCEPTING CHEMOTAXIS PROTEIN 3"/>
    <property type="match status" value="1"/>
</dbReference>
<evidence type="ECO:0000256" key="3">
    <source>
        <dbReference type="PROSITE-ProRule" id="PRU00284"/>
    </source>
</evidence>
<comment type="caution">
    <text evidence="9">The sequence shown here is derived from an EMBL/GenBank/DDBJ whole genome shotgun (WGS) entry which is preliminary data.</text>
</comment>
<keyword evidence="3" id="KW-0807">Transducer</keyword>
<organism evidence="9 10">
    <name type="scientific">Neorhizobium huautlense</name>
    <dbReference type="NCBI Taxonomy" id="67774"/>
    <lineage>
        <taxon>Bacteria</taxon>
        <taxon>Pseudomonadati</taxon>
        <taxon>Pseudomonadota</taxon>
        <taxon>Alphaproteobacteria</taxon>
        <taxon>Hyphomicrobiales</taxon>
        <taxon>Rhizobiaceae</taxon>
        <taxon>Rhizobium/Agrobacterium group</taxon>
        <taxon>Neorhizobium</taxon>
    </lineage>
</organism>
<comment type="similarity">
    <text evidence="2">Belongs to the methyl-accepting chemotaxis (MCP) protein family.</text>
</comment>
<feature type="coiled-coil region" evidence="4">
    <location>
        <begin position="240"/>
        <end position="267"/>
    </location>
</feature>
<dbReference type="EMBL" id="JAUSRF010000009">
    <property type="protein sequence ID" value="MDP9838333.1"/>
    <property type="molecule type" value="Genomic_DNA"/>
</dbReference>
<dbReference type="SMART" id="SM00283">
    <property type="entry name" value="MA"/>
    <property type="match status" value="1"/>
</dbReference>
<dbReference type="PRINTS" id="PR00260">
    <property type="entry name" value="CHEMTRNSDUCR"/>
</dbReference>
<dbReference type="PANTHER" id="PTHR43531">
    <property type="entry name" value="PROTEIN ICFG"/>
    <property type="match status" value="1"/>
</dbReference>
<keyword evidence="6" id="KW-1133">Transmembrane helix</keyword>
<dbReference type="PROSITE" id="PS51257">
    <property type="entry name" value="PROKAR_LIPOPROTEIN"/>
    <property type="match status" value="1"/>
</dbReference>
<dbReference type="Gene3D" id="6.10.340.10">
    <property type="match status" value="1"/>
</dbReference>
<evidence type="ECO:0000256" key="4">
    <source>
        <dbReference type="SAM" id="Coils"/>
    </source>
</evidence>
<keyword evidence="1" id="KW-0145">Chemotaxis</keyword>
<dbReference type="PROSITE" id="PS50885">
    <property type="entry name" value="HAMP"/>
    <property type="match status" value="2"/>
</dbReference>
<dbReference type="PROSITE" id="PS50111">
    <property type="entry name" value="CHEMOTAXIS_TRANSDUC_2"/>
    <property type="match status" value="1"/>
</dbReference>
<evidence type="ECO:0000313" key="10">
    <source>
        <dbReference type="Proteomes" id="UP001241472"/>
    </source>
</evidence>
<reference evidence="9 10" key="1">
    <citation type="submission" date="2023-07" db="EMBL/GenBank/DDBJ databases">
        <title>Sorghum-associated microbial communities from plants grown in Nebraska, USA.</title>
        <authorList>
            <person name="Schachtman D."/>
        </authorList>
    </citation>
    <scope>NUCLEOTIDE SEQUENCE [LARGE SCALE GENOMIC DNA]</scope>
    <source>
        <strain evidence="9 10">DS1307</strain>
    </source>
</reference>
<evidence type="ECO:0000313" key="9">
    <source>
        <dbReference type="EMBL" id="MDP9838333.1"/>
    </source>
</evidence>
<dbReference type="InterPro" id="IPR003660">
    <property type="entry name" value="HAMP_dom"/>
</dbReference>
<feature type="transmembrane region" description="Helical" evidence="6">
    <location>
        <begin position="179"/>
        <end position="206"/>
    </location>
</feature>
<dbReference type="Pfam" id="PF00015">
    <property type="entry name" value="MCPsignal"/>
    <property type="match status" value="1"/>
</dbReference>
<dbReference type="SMART" id="SM00304">
    <property type="entry name" value="HAMP"/>
    <property type="match status" value="2"/>
</dbReference>
<keyword evidence="4" id="KW-0175">Coiled coil</keyword>
<feature type="domain" description="Methyl-accepting transducer" evidence="7">
    <location>
        <begin position="341"/>
        <end position="570"/>
    </location>
</feature>
<accession>A0ABT9PV42</accession>
<dbReference type="InterPro" id="IPR004090">
    <property type="entry name" value="Chemotax_Me-accpt_rcpt"/>
</dbReference>
<proteinExistence type="inferred from homology"/>
<evidence type="ECO:0000256" key="5">
    <source>
        <dbReference type="SAM" id="MobiDB-lite"/>
    </source>
</evidence>
<feature type="domain" description="HAMP" evidence="8">
    <location>
        <begin position="284"/>
        <end position="336"/>
    </location>
</feature>
<protein>
    <submittedName>
        <fullName evidence="9">Methyl-accepting chemotaxis protein</fullName>
    </submittedName>
</protein>
<dbReference type="CDD" id="cd11386">
    <property type="entry name" value="MCP_signal"/>
    <property type="match status" value="1"/>
</dbReference>
<evidence type="ECO:0000256" key="1">
    <source>
        <dbReference type="ARBA" id="ARBA00022500"/>
    </source>
</evidence>
<dbReference type="SUPFAM" id="SSF58104">
    <property type="entry name" value="Methyl-accepting chemotaxis protein (MCP) signaling domain"/>
    <property type="match status" value="1"/>
</dbReference>
<dbReference type="InterPro" id="IPR051310">
    <property type="entry name" value="MCP_chemotaxis"/>
</dbReference>
<dbReference type="Proteomes" id="UP001241472">
    <property type="component" value="Unassembled WGS sequence"/>
</dbReference>
<dbReference type="InterPro" id="IPR004089">
    <property type="entry name" value="MCPsignal_dom"/>
</dbReference>
<feature type="transmembrane region" description="Helical" evidence="6">
    <location>
        <begin position="12"/>
        <end position="31"/>
    </location>
</feature>
<sequence length="661" mass="70054">MLKNLSISKKIIVTFMAVMSACFFATAGVYWQVLKSNAAADEQVSAQAIVVGVDNAVEAMLEQVVYQRDYLLGGAEASAASALSSRAKMVKALEETRAAATGRADLLASIDSVDAAAKAVNTQLIDPQLAAVKAGRQVARGEGEQSLETFRTAATALKQQALTLSASLTAAQHAASTNILWTLVIAGGIAGVLALGLIWALCNAIVNPIVGMTRTMTALAGGNNDIEVPALDRGDEVGRMAQAVAVFKDAAIEKQRLERENDISRARAESDRRANDEQKAHDAADVEFAIDGLATGLSKLAEGDVAYRINETFVGRLDRLRTDFNSAVGTLQTTLTLVGDNASAIHTNADEIRSATDDLAKRTEQQAAAVEQTAAAVEEVTTTVKDAAARAEDVGQRVERTRVGAEKSGEVVRRAVSAMEGISHSSHEITKIIDVIDDIAFQTNLLALNAGVEAARAGEAGKGFAVVAQEVRELAQRSANAAKDIKTLITTSTNQVDAGVALVGETGKALQAIVEEVREINEHIRAIVVSTREQSTGLQEINNAVGTMDRNTQQNAAMVDQQTKTSHTLASEANTLNELLKQFNLGSDRNFVGSRSGFIIPPTPTAAAPQFAPVSRPVKAPSIRMAAEEKPRRSPAMALHNQLARAFEPAPSASKDNWEEF</sequence>
<dbReference type="Pfam" id="PF00672">
    <property type="entry name" value="HAMP"/>
    <property type="match status" value="1"/>
</dbReference>
<evidence type="ECO:0000259" key="8">
    <source>
        <dbReference type="PROSITE" id="PS50885"/>
    </source>
</evidence>
<dbReference type="CDD" id="cd06225">
    <property type="entry name" value="HAMP"/>
    <property type="match status" value="1"/>
</dbReference>
<dbReference type="RefSeq" id="WP_306836116.1">
    <property type="nucleotide sequence ID" value="NZ_JAUSRF010000009.1"/>
</dbReference>
<dbReference type="Gene3D" id="1.10.287.950">
    <property type="entry name" value="Methyl-accepting chemotaxis protein"/>
    <property type="match status" value="1"/>
</dbReference>
<evidence type="ECO:0000256" key="6">
    <source>
        <dbReference type="SAM" id="Phobius"/>
    </source>
</evidence>
<keyword evidence="10" id="KW-1185">Reference proteome</keyword>
<evidence type="ECO:0000259" key="7">
    <source>
        <dbReference type="PROSITE" id="PS50111"/>
    </source>
</evidence>